<keyword evidence="6" id="KW-0812">Transmembrane</keyword>
<keyword evidence="6" id="KW-1133">Transmembrane helix</keyword>
<keyword evidence="1 7" id="KW-0732">Signal</keyword>
<dbReference type="InterPro" id="IPR013783">
    <property type="entry name" value="Ig-like_fold"/>
</dbReference>
<dbReference type="InterPro" id="IPR011047">
    <property type="entry name" value="Quinoprotein_ADH-like_sf"/>
</dbReference>
<feature type="region of interest" description="Disordered" evidence="5">
    <location>
        <begin position="758"/>
        <end position="793"/>
    </location>
</feature>
<gene>
    <name evidence="9" type="ORF">H6A19_06880</name>
</gene>
<evidence type="ECO:0000259" key="8">
    <source>
        <dbReference type="Pfam" id="PF03442"/>
    </source>
</evidence>
<dbReference type="EMBL" id="JACJLL010000032">
    <property type="protein sequence ID" value="MBM6819063.1"/>
    <property type="molecule type" value="Genomic_DNA"/>
</dbReference>
<dbReference type="Proteomes" id="UP000767334">
    <property type="component" value="Unassembled WGS sequence"/>
</dbReference>
<evidence type="ECO:0000256" key="1">
    <source>
        <dbReference type="ARBA" id="ARBA00022729"/>
    </source>
</evidence>
<feature type="compositionally biased region" description="Low complexity" evidence="5">
    <location>
        <begin position="759"/>
        <end position="769"/>
    </location>
</feature>
<proteinExistence type="predicted"/>
<evidence type="ECO:0000256" key="4">
    <source>
        <dbReference type="ARBA" id="ARBA00023326"/>
    </source>
</evidence>
<keyword evidence="6" id="KW-0472">Membrane</keyword>
<name>A0ABS2FGJ8_9CLOT</name>
<evidence type="ECO:0000256" key="2">
    <source>
        <dbReference type="ARBA" id="ARBA00023001"/>
    </source>
</evidence>
<feature type="compositionally biased region" description="Low complexity" evidence="5">
    <location>
        <begin position="777"/>
        <end position="793"/>
    </location>
</feature>
<feature type="signal peptide" evidence="7">
    <location>
        <begin position="1"/>
        <end position="24"/>
    </location>
</feature>
<sequence length="831" mass="91617">MKKNKIISMFLAVSLALTPLTPQAETSNTHFPITYTSESGNYTATKLSHPNDDVMQPDGIIEYENGINDRGENYSWSAVGHGDYIYVGVLYGAISRTLQIMAAQNNIDYSLFKASIDALFNGTLFMGDEENNPNNENRSMLLKLNTKTGEVTVVRPPSDASYRAAIEYKGKLYFAASASQPYLLEVDPTDDSTKIVYTSQKPSNPFISVGIRGLTVVNDNLVASMIGDNGAYIVSSNNPSEGESSFKTIATQQDLLDYPAYYYNDSIFGGAIWDMVEFNNKLYVTVVTGKSGNKQAFAMFSGEENKETGKWDFNLIVGDEKDGAAYPYGLGADRSGAGNLFVYDNHLYIGGYNDPMIALADVLNMNFEELYKDLSSPVCLWRMDTDENINMVAGDSNELFPTVLGNQSAGFGSNLNQYVWRMAEYDNKLYVGTFDIGSLAYPLMQFTNGDVLHMTPEEIKSQIHYIKVLLEVLKKNDEDATITESTDANTKSNYSEEAKYINSLSAEDQNDVENSLTELYDGLSELESVLDLEAYSETETCGLSDSLLNIYQNLVNEYLKIRDLLPEDLVEILDKTLNQDSVDNLFYFLETCKYLSAGERGFDLLVSEDGINFETITTNGLGDPYNHGCRIFAVTNSGLTLGTANPFYGTQVWKVTDNQRGTILDSIIKNTDVTYNKNPEASENKNVSFDVDFNGNTLKTIQLNYNTLKEGTDYTVSDNQIILSETLLNSLEVGTYSLSFTFSAGSRANAVLHVIDEANSNNSDDNSGTDSDDVIKPTNPTNPNTDSNGSNTNKLPQTGALVSSTVIVFIGLILLCAGTLLLKKKSKYNAQ</sequence>
<evidence type="ECO:0000313" key="9">
    <source>
        <dbReference type="EMBL" id="MBM6819063.1"/>
    </source>
</evidence>
<feature type="chain" id="PRO_5047250644" evidence="7">
    <location>
        <begin position="25"/>
        <end position="831"/>
    </location>
</feature>
<evidence type="ECO:0000313" key="10">
    <source>
        <dbReference type="Proteomes" id="UP000767334"/>
    </source>
</evidence>
<dbReference type="SUPFAM" id="SSF81296">
    <property type="entry name" value="E set domains"/>
    <property type="match status" value="1"/>
</dbReference>
<evidence type="ECO:0000256" key="3">
    <source>
        <dbReference type="ARBA" id="ARBA00023277"/>
    </source>
</evidence>
<evidence type="ECO:0000256" key="6">
    <source>
        <dbReference type="SAM" id="Phobius"/>
    </source>
</evidence>
<dbReference type="Pfam" id="PF03442">
    <property type="entry name" value="CBM_X2"/>
    <property type="match status" value="1"/>
</dbReference>
<comment type="caution">
    <text evidence="9">The sequence shown here is derived from an EMBL/GenBank/DDBJ whole genome shotgun (WGS) entry which is preliminary data.</text>
</comment>
<evidence type="ECO:0000256" key="7">
    <source>
        <dbReference type="SAM" id="SignalP"/>
    </source>
</evidence>
<reference evidence="9 10" key="1">
    <citation type="journal article" date="2021" name="Sci. Rep.">
        <title>The distribution of antibiotic resistance genes in chicken gut microbiota commensals.</title>
        <authorList>
            <person name="Juricova H."/>
            <person name="Matiasovicova J."/>
            <person name="Kubasova T."/>
            <person name="Cejkova D."/>
            <person name="Rychlik I."/>
        </authorList>
    </citation>
    <scope>NUCLEOTIDE SEQUENCE [LARGE SCALE GENOMIC DNA]</scope>
    <source>
        <strain evidence="9 10">An435</strain>
    </source>
</reference>
<organism evidence="9 10">
    <name type="scientific">Clostridium saudiense</name>
    <dbReference type="NCBI Taxonomy" id="1414720"/>
    <lineage>
        <taxon>Bacteria</taxon>
        <taxon>Bacillati</taxon>
        <taxon>Bacillota</taxon>
        <taxon>Clostridia</taxon>
        <taxon>Eubacteriales</taxon>
        <taxon>Clostridiaceae</taxon>
        <taxon>Clostridium</taxon>
    </lineage>
</organism>
<dbReference type="Gene3D" id="2.60.40.10">
    <property type="entry name" value="Immunoglobulins"/>
    <property type="match status" value="1"/>
</dbReference>
<keyword evidence="3" id="KW-0119">Carbohydrate metabolism</keyword>
<dbReference type="NCBIfam" id="TIGR01167">
    <property type="entry name" value="LPXTG_anchor"/>
    <property type="match status" value="1"/>
</dbReference>
<keyword evidence="10" id="KW-1185">Reference proteome</keyword>
<keyword evidence="2" id="KW-0136">Cellulose degradation</keyword>
<feature type="domain" description="Carbohydrate binding X2" evidence="8">
    <location>
        <begin position="668"/>
        <end position="748"/>
    </location>
</feature>
<feature type="transmembrane region" description="Helical" evidence="6">
    <location>
        <begin position="800"/>
        <end position="822"/>
    </location>
</feature>
<protein>
    <submittedName>
        <fullName evidence="9">LPXTG cell wall anchor domain-containing protein</fullName>
    </submittedName>
</protein>
<dbReference type="SUPFAM" id="SSF50998">
    <property type="entry name" value="Quinoprotein alcohol dehydrogenase-like"/>
    <property type="match status" value="1"/>
</dbReference>
<accession>A0ABS2FGJ8</accession>
<dbReference type="RefSeq" id="WP_148324513.1">
    <property type="nucleotide sequence ID" value="NZ_JACJLL010000032.1"/>
</dbReference>
<dbReference type="InterPro" id="IPR005102">
    <property type="entry name" value="Carbo-bd_X2"/>
</dbReference>
<keyword evidence="4" id="KW-0624">Polysaccharide degradation</keyword>
<evidence type="ECO:0000256" key="5">
    <source>
        <dbReference type="SAM" id="MobiDB-lite"/>
    </source>
</evidence>
<dbReference type="InterPro" id="IPR014756">
    <property type="entry name" value="Ig_E-set"/>
</dbReference>